<accession>A0A9P3BTW2</accession>
<gene>
    <name evidence="1" type="ORF">Aspvir_001658</name>
</gene>
<name>A0A9P3BTW2_ASPVI</name>
<organism evidence="1 2">
    <name type="scientific">Aspergillus viridinutans</name>
    <dbReference type="NCBI Taxonomy" id="75553"/>
    <lineage>
        <taxon>Eukaryota</taxon>
        <taxon>Fungi</taxon>
        <taxon>Dikarya</taxon>
        <taxon>Ascomycota</taxon>
        <taxon>Pezizomycotina</taxon>
        <taxon>Eurotiomycetes</taxon>
        <taxon>Eurotiomycetidae</taxon>
        <taxon>Eurotiales</taxon>
        <taxon>Aspergillaceae</taxon>
        <taxon>Aspergillus</taxon>
        <taxon>Aspergillus subgen. Fumigati</taxon>
    </lineage>
</organism>
<keyword evidence="2" id="KW-1185">Reference proteome</keyword>
<dbReference type="Proteomes" id="UP000710440">
    <property type="component" value="Unassembled WGS sequence"/>
</dbReference>
<comment type="caution">
    <text evidence="1">The sequence shown here is derived from an EMBL/GenBank/DDBJ whole genome shotgun (WGS) entry which is preliminary data.</text>
</comment>
<dbReference type="EMBL" id="BOPL01000001">
    <property type="protein sequence ID" value="GIJ99525.1"/>
    <property type="molecule type" value="Genomic_DNA"/>
</dbReference>
<sequence>MDMQSRCTQYIPFPLSPPNTPIRESHIRDLPCVRQPRTTCDLRIHIQRYQRTLAGQKNAEAESRQRVILKTPCLLSVQQTGGDFRALAEPQDDDPLTRVSGAVIVTDRRQKRFINCSHRVLGRDFRVLPSPAEPAAEGAPLAVDRENIGSAIRRERRLGEDKAVFGLEVVDEGSALGAEDAHISPAAVKTEDARKMQCWIGDYDRLV</sequence>
<evidence type="ECO:0000313" key="1">
    <source>
        <dbReference type="EMBL" id="GIJ99525.1"/>
    </source>
</evidence>
<dbReference type="GeneID" id="66929640"/>
<dbReference type="AlphaFoldDB" id="A0A9P3BTW2"/>
<dbReference type="RefSeq" id="XP_043122712.1">
    <property type="nucleotide sequence ID" value="XM_043266777.1"/>
</dbReference>
<evidence type="ECO:0000313" key="2">
    <source>
        <dbReference type="Proteomes" id="UP000710440"/>
    </source>
</evidence>
<proteinExistence type="predicted"/>
<reference evidence="1 2" key="1">
    <citation type="submission" date="2021-02" db="EMBL/GenBank/DDBJ databases">
        <title>Pan-genome distribution and transcriptional activeness of fungal secondary metabolism genes in Aspergillus section Fumigati.</title>
        <authorList>
            <person name="Takahashi H."/>
            <person name="Umemura M."/>
            <person name="Ninomiya A."/>
            <person name="Kusuya Y."/>
            <person name="Urayama S."/>
            <person name="Shimizu M."/>
            <person name="Watanabe A."/>
            <person name="Kamei K."/>
            <person name="Yaguchi T."/>
            <person name="Hagiwara D."/>
        </authorList>
    </citation>
    <scope>NUCLEOTIDE SEQUENCE [LARGE SCALE GENOMIC DNA]</scope>
    <source>
        <strain evidence="1 2">IFM 47045</strain>
    </source>
</reference>
<protein>
    <submittedName>
        <fullName evidence="1">Uncharacterized protein</fullName>
    </submittedName>
</protein>